<keyword evidence="3" id="KW-0804">Transcription</keyword>
<evidence type="ECO:0000259" key="5">
    <source>
        <dbReference type="PROSITE" id="PS50977"/>
    </source>
</evidence>
<dbReference type="Gene3D" id="1.10.357.10">
    <property type="entry name" value="Tetracycline Repressor, domain 2"/>
    <property type="match status" value="1"/>
</dbReference>
<feature type="domain" description="HTH tetR-type" evidence="5">
    <location>
        <begin position="10"/>
        <end position="70"/>
    </location>
</feature>
<dbReference type="GO" id="GO:0003700">
    <property type="term" value="F:DNA-binding transcription factor activity"/>
    <property type="evidence" value="ECO:0007669"/>
    <property type="project" value="TreeGrafter"/>
</dbReference>
<sequence length="244" mass="27794">MTEGDVGKQQQRAERILDAAAELVLRWGYKRVTIEEVAKRAGIGKGTVYLHWKTREALFFTVLARDSVKMLGGIIAAMRADAAEILLHRVLRRTLLLMKEFPLLQAMFTRDTEVLGNLVVESSAQSLRSKKFESSREYYRLLRERGLLRADLAPDAQIYAINAAMFGFYATDPLLPAEERQPLEERAEIVATMARNAFEPPDAPDPEVLRALAPRIIEEFERMRAQYMQFVQGSFTSTRESPEE</sequence>
<evidence type="ECO:0000256" key="2">
    <source>
        <dbReference type="ARBA" id="ARBA00023125"/>
    </source>
</evidence>
<dbReference type="PANTHER" id="PTHR30055">
    <property type="entry name" value="HTH-TYPE TRANSCRIPTIONAL REGULATOR RUTR"/>
    <property type="match status" value="1"/>
</dbReference>
<evidence type="ECO:0000256" key="1">
    <source>
        <dbReference type="ARBA" id="ARBA00023015"/>
    </source>
</evidence>
<dbReference type="InterPro" id="IPR050109">
    <property type="entry name" value="HTH-type_TetR-like_transc_reg"/>
</dbReference>
<gene>
    <name evidence="6" type="primary">tetR</name>
    <name evidence="6" type="ORF">SOCE26_059910</name>
</gene>
<feature type="DNA-binding region" description="H-T-H motif" evidence="4">
    <location>
        <begin position="33"/>
        <end position="52"/>
    </location>
</feature>
<reference evidence="6 7" key="1">
    <citation type="submission" date="2015-09" db="EMBL/GenBank/DDBJ databases">
        <title>Sorangium comparison.</title>
        <authorList>
            <person name="Zaburannyi N."/>
            <person name="Bunk B."/>
            <person name="Overmann J."/>
            <person name="Mueller R."/>
        </authorList>
    </citation>
    <scope>NUCLEOTIDE SEQUENCE [LARGE SCALE GENOMIC DNA]</scope>
    <source>
        <strain evidence="6 7">So ce26</strain>
    </source>
</reference>
<dbReference type="Proteomes" id="UP000238348">
    <property type="component" value="Chromosome"/>
</dbReference>
<keyword evidence="2 4" id="KW-0238">DNA-binding</keyword>
<organism evidence="6 7">
    <name type="scientific">Sorangium cellulosum</name>
    <name type="common">Polyangium cellulosum</name>
    <dbReference type="NCBI Taxonomy" id="56"/>
    <lineage>
        <taxon>Bacteria</taxon>
        <taxon>Pseudomonadati</taxon>
        <taxon>Myxococcota</taxon>
        <taxon>Polyangia</taxon>
        <taxon>Polyangiales</taxon>
        <taxon>Polyangiaceae</taxon>
        <taxon>Sorangium</taxon>
    </lineage>
</organism>
<keyword evidence="1" id="KW-0805">Transcription regulation</keyword>
<dbReference type="GO" id="GO:0000976">
    <property type="term" value="F:transcription cis-regulatory region binding"/>
    <property type="evidence" value="ECO:0007669"/>
    <property type="project" value="TreeGrafter"/>
</dbReference>
<evidence type="ECO:0000256" key="4">
    <source>
        <dbReference type="PROSITE-ProRule" id="PRU00335"/>
    </source>
</evidence>
<evidence type="ECO:0000313" key="6">
    <source>
        <dbReference type="EMBL" id="AUX44527.1"/>
    </source>
</evidence>
<dbReference type="EMBL" id="CP012673">
    <property type="protein sequence ID" value="AUX44527.1"/>
    <property type="molecule type" value="Genomic_DNA"/>
</dbReference>
<dbReference type="AlphaFoldDB" id="A0A2L0EYZ8"/>
<dbReference type="Pfam" id="PF00440">
    <property type="entry name" value="TetR_N"/>
    <property type="match status" value="1"/>
</dbReference>
<accession>A0A2L0EYZ8</accession>
<dbReference type="PROSITE" id="PS50977">
    <property type="entry name" value="HTH_TETR_2"/>
    <property type="match status" value="1"/>
</dbReference>
<dbReference type="RefSeq" id="WP_159397421.1">
    <property type="nucleotide sequence ID" value="NZ_CP012673.1"/>
</dbReference>
<evidence type="ECO:0000313" key="7">
    <source>
        <dbReference type="Proteomes" id="UP000238348"/>
    </source>
</evidence>
<dbReference type="OrthoDB" id="5365491at2"/>
<evidence type="ECO:0000256" key="3">
    <source>
        <dbReference type="ARBA" id="ARBA00023163"/>
    </source>
</evidence>
<dbReference type="InterPro" id="IPR009057">
    <property type="entry name" value="Homeodomain-like_sf"/>
</dbReference>
<dbReference type="SUPFAM" id="SSF46689">
    <property type="entry name" value="Homeodomain-like"/>
    <property type="match status" value="1"/>
</dbReference>
<dbReference type="PRINTS" id="PR00455">
    <property type="entry name" value="HTHTETR"/>
</dbReference>
<proteinExistence type="predicted"/>
<dbReference type="InterPro" id="IPR001647">
    <property type="entry name" value="HTH_TetR"/>
</dbReference>
<name>A0A2L0EYZ8_SORCE</name>
<dbReference type="PANTHER" id="PTHR30055:SF234">
    <property type="entry name" value="HTH-TYPE TRANSCRIPTIONAL REGULATOR BETI"/>
    <property type="match status" value="1"/>
</dbReference>
<protein>
    <submittedName>
        <fullName evidence="6">TetR family transcriptional regulator</fullName>
    </submittedName>
</protein>